<keyword evidence="2" id="KW-1185">Reference proteome</keyword>
<name>A0ABW1UC67_9LACO</name>
<reference evidence="2" key="1">
    <citation type="journal article" date="2019" name="Int. J. Syst. Evol. Microbiol.">
        <title>The Global Catalogue of Microorganisms (GCM) 10K type strain sequencing project: providing services to taxonomists for standard genome sequencing and annotation.</title>
        <authorList>
            <consortium name="The Broad Institute Genomics Platform"/>
            <consortium name="The Broad Institute Genome Sequencing Center for Infectious Disease"/>
            <person name="Wu L."/>
            <person name="Ma J."/>
        </authorList>
    </citation>
    <scope>NUCLEOTIDE SEQUENCE [LARGE SCALE GENOMIC DNA]</scope>
    <source>
        <strain evidence="2">CCM 8893</strain>
    </source>
</reference>
<accession>A0ABW1UC67</accession>
<comment type="caution">
    <text evidence="1">The sequence shown here is derived from an EMBL/GenBank/DDBJ whole genome shotgun (WGS) entry which is preliminary data.</text>
</comment>
<proteinExistence type="predicted"/>
<protein>
    <submittedName>
        <fullName evidence="1">Uncharacterized protein</fullName>
    </submittedName>
</protein>
<dbReference type="RefSeq" id="WP_125577332.1">
    <property type="nucleotide sequence ID" value="NZ_JBHSSO010000063.1"/>
</dbReference>
<evidence type="ECO:0000313" key="1">
    <source>
        <dbReference type="EMBL" id="MFC6290162.1"/>
    </source>
</evidence>
<dbReference type="Proteomes" id="UP001596258">
    <property type="component" value="Unassembled WGS sequence"/>
</dbReference>
<gene>
    <name evidence="1" type="ORF">ACFP1M_08270</name>
</gene>
<sequence>MSKNFEVGRPREFGNWDYRVIPFTYQRYFAYCQREFPADCKALSEFQCYFCRMHYGSAAADQWINGKYLPPNGADSLFGEWDLDHLRQTGEVVSPTEPHVVQRRMPHLTIWDYWLSLQGNLTWADAEETDFVIGDADILPLAEVTHRMQEYLDWLKSTTLPFPDYDNFLYWYCQSGVFMMLTAWQYDLPSHTPATFAAFLADQQAVFLGHVRTYMDTLNGWSHYWKN</sequence>
<evidence type="ECO:0000313" key="2">
    <source>
        <dbReference type="Proteomes" id="UP001596258"/>
    </source>
</evidence>
<organism evidence="1 2">
    <name type="scientific">Levilactobacillus angrenensis</name>
    <dbReference type="NCBI Taxonomy" id="2486020"/>
    <lineage>
        <taxon>Bacteria</taxon>
        <taxon>Bacillati</taxon>
        <taxon>Bacillota</taxon>
        <taxon>Bacilli</taxon>
        <taxon>Lactobacillales</taxon>
        <taxon>Lactobacillaceae</taxon>
        <taxon>Levilactobacillus</taxon>
    </lineage>
</organism>
<dbReference type="EMBL" id="JBHSSO010000063">
    <property type="protein sequence ID" value="MFC6290162.1"/>
    <property type="molecule type" value="Genomic_DNA"/>
</dbReference>